<dbReference type="Proteomes" id="UP000014018">
    <property type="component" value="Unassembled WGS sequence"/>
</dbReference>
<evidence type="ECO:0000313" key="1">
    <source>
        <dbReference type="EMBL" id="EOO25118.1"/>
    </source>
</evidence>
<accession>A0A9W5UZC6</accession>
<dbReference type="AlphaFoldDB" id="A0A9W5UZC6"/>
<evidence type="ECO:0000313" key="2">
    <source>
        <dbReference type="Proteomes" id="UP000014018"/>
    </source>
</evidence>
<dbReference type="EMBL" id="AHFB01000146">
    <property type="protein sequence ID" value="EOO25118.1"/>
    <property type="molecule type" value="Genomic_DNA"/>
</dbReference>
<sequence>MDKKQRIEIVNALIKYIASNDKNTFNGKGLLHYKDRTAHFVLNGKSLSFVDHYTNISMNMTRIDYKTKIQKMYFSSGGTMWGLVKDFTHFIYGNDNSNGLNGYGGLYCTHWGWTEEAMKNMREYAREIGYLKSF</sequence>
<proteinExistence type="predicted"/>
<comment type="caution">
    <text evidence="1">The sequence shown here is derived from an EMBL/GenBank/DDBJ whole genome shotgun (WGS) entry which is preliminary data.</text>
</comment>
<name>A0A9W5UZC6_BACCE</name>
<organism evidence="1 2">
    <name type="scientific">Bacillus cereus VD133</name>
    <dbReference type="NCBI Taxonomy" id="1053233"/>
    <lineage>
        <taxon>Bacteria</taxon>
        <taxon>Bacillati</taxon>
        <taxon>Bacillota</taxon>
        <taxon>Bacilli</taxon>
        <taxon>Bacillales</taxon>
        <taxon>Bacillaceae</taxon>
        <taxon>Bacillus</taxon>
        <taxon>Bacillus cereus group</taxon>
    </lineage>
</organism>
<gene>
    <name evidence="1" type="ORF">IIU_06431</name>
</gene>
<protein>
    <submittedName>
        <fullName evidence="1">Uncharacterized protein</fullName>
    </submittedName>
</protein>
<reference evidence="1 2" key="1">
    <citation type="submission" date="2012-12" db="EMBL/GenBank/DDBJ databases">
        <title>The Genome Sequence of Bacillus cereus VD133.</title>
        <authorList>
            <consortium name="The Broad Institute Genome Sequencing Platform"/>
            <consortium name="The Broad Institute Genome Sequencing Center for Infectious Disease"/>
            <person name="Feldgarden M."/>
            <person name="Van der Auwera G.A."/>
            <person name="Mahillon J."/>
            <person name="Duprez V."/>
            <person name="Timmery S."/>
            <person name="Mattelet C."/>
            <person name="Dierick K."/>
            <person name="Sun M."/>
            <person name="Yu Z."/>
            <person name="Zhu L."/>
            <person name="Hu X."/>
            <person name="Shank E.B."/>
            <person name="Swiecicka I."/>
            <person name="Hansen B.M."/>
            <person name="Andrup L."/>
            <person name="Walker B."/>
            <person name="Young S.K."/>
            <person name="Zeng Q."/>
            <person name="Gargeya S."/>
            <person name="Fitzgerald M."/>
            <person name="Haas B."/>
            <person name="Abouelleil A."/>
            <person name="Alvarado L."/>
            <person name="Arachchi H.M."/>
            <person name="Berlin A.M."/>
            <person name="Chapman S.B."/>
            <person name="Dewar J."/>
            <person name="Goldberg J."/>
            <person name="Griggs A."/>
            <person name="Gujja S."/>
            <person name="Hansen M."/>
            <person name="Howarth C."/>
            <person name="Imamovic A."/>
            <person name="Larimer J."/>
            <person name="McCowan C."/>
            <person name="Murphy C."/>
            <person name="Neiman D."/>
            <person name="Pearson M."/>
            <person name="Priest M."/>
            <person name="Roberts A."/>
            <person name="Saif S."/>
            <person name="Shea T."/>
            <person name="Sisk P."/>
            <person name="Sykes S."/>
            <person name="Wortman J."/>
            <person name="Nusbaum C."/>
            <person name="Birren B."/>
        </authorList>
    </citation>
    <scope>NUCLEOTIDE SEQUENCE [LARGE SCALE GENOMIC DNA]</scope>
    <source>
        <strain evidence="1 2">VD133</strain>
    </source>
</reference>
<dbReference type="RefSeq" id="WP_016112187.1">
    <property type="nucleotide sequence ID" value="NZ_KB976195.1"/>
</dbReference>